<comment type="caution">
    <text evidence="2">The sequence shown here is derived from an EMBL/GenBank/DDBJ whole genome shotgun (WGS) entry which is preliminary data.</text>
</comment>
<evidence type="ECO:0000313" key="3">
    <source>
        <dbReference type="Proteomes" id="UP000177001"/>
    </source>
</evidence>
<protein>
    <submittedName>
        <fullName evidence="2">Uncharacterized protein</fullName>
    </submittedName>
</protein>
<dbReference type="Proteomes" id="UP000177001">
    <property type="component" value="Unassembled WGS sequence"/>
</dbReference>
<gene>
    <name evidence="2" type="ORF">A3A91_02735</name>
</gene>
<reference evidence="2 3" key="1">
    <citation type="journal article" date="2016" name="Nat. Commun.">
        <title>Thousands of microbial genomes shed light on interconnected biogeochemical processes in an aquifer system.</title>
        <authorList>
            <person name="Anantharaman K."/>
            <person name="Brown C.T."/>
            <person name="Hug L.A."/>
            <person name="Sharon I."/>
            <person name="Castelle C.J."/>
            <person name="Probst A.J."/>
            <person name="Thomas B.C."/>
            <person name="Singh A."/>
            <person name="Wilkins M.J."/>
            <person name="Karaoz U."/>
            <person name="Brodie E.L."/>
            <person name="Williams K.H."/>
            <person name="Hubbard S.S."/>
            <person name="Banfield J.F."/>
        </authorList>
    </citation>
    <scope>NUCLEOTIDE SEQUENCE [LARGE SCALE GENOMIC DNA]</scope>
</reference>
<sequence length="85" mass="9874">MKKIIHHVRRQPEEIRRHILHFLTAVAGIVLVMLWFYSLGRNLNNPDTQVKVNNELKPFSVLKGNIIDGYQSITNPNPDTELEIE</sequence>
<dbReference type="EMBL" id="MFUR01000003">
    <property type="protein sequence ID" value="OGI87387.1"/>
    <property type="molecule type" value="Genomic_DNA"/>
</dbReference>
<keyword evidence="1" id="KW-0472">Membrane</keyword>
<organism evidence="2 3">
    <name type="scientific">Candidatus Nomurabacteria bacterium RIFCSPLOWO2_01_FULL_36_16</name>
    <dbReference type="NCBI Taxonomy" id="1801767"/>
    <lineage>
        <taxon>Bacteria</taxon>
        <taxon>Candidatus Nomuraibacteriota</taxon>
    </lineage>
</organism>
<proteinExistence type="predicted"/>
<keyword evidence="1" id="KW-0812">Transmembrane</keyword>
<accession>A0A1F6WZR1</accession>
<keyword evidence="1" id="KW-1133">Transmembrane helix</keyword>
<feature type="transmembrane region" description="Helical" evidence="1">
    <location>
        <begin position="20"/>
        <end position="38"/>
    </location>
</feature>
<name>A0A1F6WZR1_9BACT</name>
<evidence type="ECO:0000256" key="1">
    <source>
        <dbReference type="SAM" id="Phobius"/>
    </source>
</evidence>
<evidence type="ECO:0000313" key="2">
    <source>
        <dbReference type="EMBL" id="OGI87387.1"/>
    </source>
</evidence>
<dbReference type="AlphaFoldDB" id="A0A1F6WZR1"/>